<reference evidence="3" key="1">
    <citation type="submission" date="2019-09" db="EMBL/GenBank/DDBJ databases">
        <title>Mumia zhuanghuii sp. nov. isolated from the intestinal contents of plateau pika (Ochotona curzoniae) in the Qinghai-Tibet plateau of China.</title>
        <authorList>
            <person name="Tian Z."/>
        </authorList>
    </citation>
    <scope>NUCLEOTIDE SEQUENCE [LARGE SCALE GENOMIC DNA]</scope>
    <source>
        <strain evidence="3">JCM 30598</strain>
    </source>
</reference>
<feature type="transmembrane region" description="Helical" evidence="1">
    <location>
        <begin position="85"/>
        <end position="108"/>
    </location>
</feature>
<protein>
    <recommendedName>
        <fullName evidence="4">DUF3137 domain-containing protein</fullName>
    </recommendedName>
</protein>
<comment type="caution">
    <text evidence="2">The sequence shown here is derived from an EMBL/GenBank/DDBJ whole genome shotgun (WGS) entry which is preliminary data.</text>
</comment>
<dbReference type="RefSeq" id="WP_150449490.1">
    <property type="nucleotide sequence ID" value="NZ_VYSA01000002.1"/>
</dbReference>
<keyword evidence="3" id="KW-1185">Reference proteome</keyword>
<keyword evidence="1" id="KW-0472">Membrane</keyword>
<keyword evidence="1" id="KW-1133">Transmembrane helix</keyword>
<gene>
    <name evidence="2" type="ORF">F6B43_13890</name>
</gene>
<dbReference type="Proteomes" id="UP000325827">
    <property type="component" value="Unassembled WGS sequence"/>
</dbReference>
<proteinExistence type="predicted"/>
<name>A0A5J5J585_9MICO</name>
<dbReference type="OrthoDB" id="5054050at2"/>
<feature type="transmembrane region" description="Helical" evidence="1">
    <location>
        <begin position="360"/>
        <end position="377"/>
    </location>
</feature>
<evidence type="ECO:0000313" key="2">
    <source>
        <dbReference type="EMBL" id="KAA9108458.1"/>
    </source>
</evidence>
<organism evidence="2 3">
    <name type="scientific">Microbacterium rhizomatis</name>
    <dbReference type="NCBI Taxonomy" id="1631477"/>
    <lineage>
        <taxon>Bacteria</taxon>
        <taxon>Bacillati</taxon>
        <taxon>Actinomycetota</taxon>
        <taxon>Actinomycetes</taxon>
        <taxon>Micrococcales</taxon>
        <taxon>Microbacteriaceae</taxon>
        <taxon>Microbacterium</taxon>
    </lineage>
</organism>
<dbReference type="EMBL" id="VYSA01000002">
    <property type="protein sequence ID" value="KAA9108458.1"/>
    <property type="molecule type" value="Genomic_DNA"/>
</dbReference>
<keyword evidence="1" id="KW-0812">Transmembrane</keyword>
<evidence type="ECO:0008006" key="4">
    <source>
        <dbReference type="Google" id="ProtNLM"/>
    </source>
</evidence>
<dbReference type="AlphaFoldDB" id="A0A5J5J585"/>
<evidence type="ECO:0000313" key="3">
    <source>
        <dbReference type="Proteomes" id="UP000325827"/>
    </source>
</evidence>
<accession>A0A5J5J585</accession>
<evidence type="ECO:0000256" key="1">
    <source>
        <dbReference type="SAM" id="Phobius"/>
    </source>
</evidence>
<sequence>MSSAQPSAMGFDPRPLTDPVDRAASRAYIRRLRAEGRVPSLFSNLGGVGAVVVGGFIVVVFAGVFLSIVLAMIDSFVSGDGFQPLGLVFLLFPVVILAVFVTIAVSVVRRFFQADDTRYRLDAFARANGMTFIPSIGNPPLPGMIFGIGGSRVARDVVRAAQPRFAEFGNYRYTTGSGKDRTTHDWGYVAIRLDTPLPNIVLDAVGNNGLFGASNLPASFAKHQRLSLEGDFDTYFSLYCPEGYERDALYLFTPDIMERFVDNAAALDVEIVDDWLFLYGQRSFSTIDPHTWAWLFSVVGALNDKFAQWARWRDERLSSETAGASRTDAAASAVPFAAPTRALTPPPGVAPQGRRLTRRFPWAGVVVLVAFAAFWIFTQFSGR</sequence>
<feature type="transmembrane region" description="Helical" evidence="1">
    <location>
        <begin position="41"/>
        <end position="73"/>
    </location>
</feature>